<dbReference type="PANTHER" id="PTHR33064:SF37">
    <property type="entry name" value="RIBONUCLEASE H"/>
    <property type="match status" value="1"/>
</dbReference>
<dbReference type="Gene3D" id="3.30.70.270">
    <property type="match status" value="2"/>
</dbReference>
<dbReference type="InterPro" id="IPR043128">
    <property type="entry name" value="Rev_trsase/Diguanyl_cyclase"/>
</dbReference>
<sequence>MSFDLTNAPATFQSLMNKVFEPYLRKFILVFFDDILIYSKTLADHIQHLTTALALLQQHQLYAKKSKCFFGQTQVEYLGYIISDKEVSTDEAKIQAMKDWPFPKNIKSLRGFLGLTGYYKKFIRGFGIISKPLSDMLKKGNFLWTPQAKDAFTTLKEAMCVTPRFWA</sequence>
<dbReference type="FunFam" id="3.30.70.270:FF:000020">
    <property type="entry name" value="Transposon Tf2-6 polyprotein-like Protein"/>
    <property type="match status" value="1"/>
</dbReference>
<dbReference type="AlphaFoldDB" id="A0A9W7LXA7"/>
<dbReference type="PROSITE" id="PS50878">
    <property type="entry name" value="RT_POL"/>
    <property type="match status" value="1"/>
</dbReference>
<dbReference type="InterPro" id="IPR043502">
    <property type="entry name" value="DNA/RNA_pol_sf"/>
</dbReference>
<gene>
    <name evidence="2" type="ORF">HRI_001658600</name>
</gene>
<dbReference type="SUPFAM" id="SSF56672">
    <property type="entry name" value="DNA/RNA polymerases"/>
    <property type="match status" value="1"/>
</dbReference>
<dbReference type="InterPro" id="IPR000477">
    <property type="entry name" value="RT_dom"/>
</dbReference>
<feature type="domain" description="Reverse transcriptase" evidence="1">
    <location>
        <begin position="1"/>
        <end position="82"/>
    </location>
</feature>
<dbReference type="EMBL" id="BSYR01000017">
    <property type="protein sequence ID" value="GMI79893.1"/>
    <property type="molecule type" value="Genomic_DNA"/>
</dbReference>
<keyword evidence="3" id="KW-1185">Reference proteome</keyword>
<organism evidence="2 3">
    <name type="scientific">Hibiscus trionum</name>
    <name type="common">Flower of an hour</name>
    <dbReference type="NCBI Taxonomy" id="183268"/>
    <lineage>
        <taxon>Eukaryota</taxon>
        <taxon>Viridiplantae</taxon>
        <taxon>Streptophyta</taxon>
        <taxon>Embryophyta</taxon>
        <taxon>Tracheophyta</taxon>
        <taxon>Spermatophyta</taxon>
        <taxon>Magnoliopsida</taxon>
        <taxon>eudicotyledons</taxon>
        <taxon>Gunneridae</taxon>
        <taxon>Pentapetalae</taxon>
        <taxon>rosids</taxon>
        <taxon>malvids</taxon>
        <taxon>Malvales</taxon>
        <taxon>Malvaceae</taxon>
        <taxon>Malvoideae</taxon>
        <taxon>Hibiscus</taxon>
    </lineage>
</organism>
<dbReference type="CDD" id="cd01647">
    <property type="entry name" value="RT_LTR"/>
    <property type="match status" value="1"/>
</dbReference>
<comment type="caution">
    <text evidence="2">The sequence shown here is derived from an EMBL/GenBank/DDBJ whole genome shotgun (WGS) entry which is preliminary data.</text>
</comment>
<dbReference type="OrthoDB" id="1002013at2759"/>
<reference evidence="2" key="1">
    <citation type="submission" date="2023-05" db="EMBL/GenBank/DDBJ databases">
        <title>Genome and transcriptome analyses reveal genes involved in the formation of fine ridges on petal epidermal cells in Hibiscus trionum.</title>
        <authorList>
            <person name="Koshimizu S."/>
            <person name="Masuda S."/>
            <person name="Ishii T."/>
            <person name="Shirasu K."/>
            <person name="Hoshino A."/>
            <person name="Arita M."/>
        </authorList>
    </citation>
    <scope>NUCLEOTIDE SEQUENCE</scope>
    <source>
        <strain evidence="2">Hamamatsu line</strain>
    </source>
</reference>
<dbReference type="PANTHER" id="PTHR33064">
    <property type="entry name" value="POL PROTEIN"/>
    <property type="match status" value="1"/>
</dbReference>
<evidence type="ECO:0000313" key="3">
    <source>
        <dbReference type="Proteomes" id="UP001165190"/>
    </source>
</evidence>
<dbReference type="FunFam" id="3.30.70.270:FF:000003">
    <property type="entry name" value="Transposon Ty3-G Gag-Pol polyprotein"/>
    <property type="match status" value="1"/>
</dbReference>
<protein>
    <recommendedName>
        <fullName evidence="1">Reverse transcriptase domain-containing protein</fullName>
    </recommendedName>
</protein>
<dbReference type="Pfam" id="PF00078">
    <property type="entry name" value="RVT_1"/>
    <property type="match status" value="1"/>
</dbReference>
<dbReference type="InterPro" id="IPR051320">
    <property type="entry name" value="Viral_Replic_Matur_Polypro"/>
</dbReference>
<name>A0A9W7LXA7_HIBTR</name>
<dbReference type="Proteomes" id="UP001165190">
    <property type="component" value="Unassembled WGS sequence"/>
</dbReference>
<accession>A0A9W7LXA7</accession>
<evidence type="ECO:0000313" key="2">
    <source>
        <dbReference type="EMBL" id="GMI79893.1"/>
    </source>
</evidence>
<proteinExistence type="predicted"/>
<evidence type="ECO:0000259" key="1">
    <source>
        <dbReference type="PROSITE" id="PS50878"/>
    </source>
</evidence>